<feature type="compositionally biased region" description="Polar residues" evidence="6">
    <location>
        <begin position="341"/>
        <end position="352"/>
    </location>
</feature>
<feature type="region of interest" description="Disordered" evidence="6">
    <location>
        <begin position="488"/>
        <end position="560"/>
    </location>
</feature>
<evidence type="ECO:0000256" key="6">
    <source>
        <dbReference type="SAM" id="MobiDB-lite"/>
    </source>
</evidence>
<evidence type="ECO:0000256" key="3">
    <source>
        <dbReference type="ARBA" id="ARBA00022691"/>
    </source>
</evidence>
<keyword evidence="1 5" id="KW-0489">Methyltransferase</keyword>
<dbReference type="InterPro" id="IPR029063">
    <property type="entry name" value="SAM-dependent_MTases_sf"/>
</dbReference>
<sequence>MSLYHEAAEVLAGSSSEGGSLKSRVFKKKNLKSAPNQVYALVLESCKWSIILKEVIERSELLKLERKLTPTLSLLLVHDLLLARKGIALPQGHGLRASIERHKGRISSEFKLARLRRKMPTLEALREQVERQCAGEEANYPRWVRVNAVKSTLEEQLETTFSKYTRATSIKEVVTNTGRLIYIDPHVPNLLAITAGTNLTKSEAYTTGKIILQDKASCFPAYLLDPRVEDGDLIDACSAPGNKTTHLAAILKEHRPESSTPEQTIYAFEKDSRRAQTLEKMVKIAGSKPVTKIGFGQDFLQVDPMAEKYKSVGALLLDPSCSGSGIVGRDSMPDLHLPEGISSTGKGPTAKQNGRKRKHEQTEATEDRIMIDDDVHIQENERVVMRALESDIAKQRGWRILLRKDQVSGLREWPVRGLSEACGGDEDIAEACIRSYKDDGQGVMGFFVAGFVRPDVQKFGTSGNEGPYVRDDNGVIIRDMLGMPVLKTTGEHVSLTARDDNSGNRKEEEEGADEDEEEDEDSQSESTSSTAAHDLNARQIAFDARQGTYTDEDEWEGLED</sequence>
<feature type="binding site" evidence="5">
    <location>
        <position position="269"/>
    </location>
    <ligand>
        <name>S-adenosyl-L-methionine</name>
        <dbReference type="ChEBI" id="CHEBI:59789"/>
    </ligand>
</feature>
<evidence type="ECO:0000256" key="2">
    <source>
        <dbReference type="ARBA" id="ARBA00022679"/>
    </source>
</evidence>
<feature type="binding site" evidence="5">
    <location>
        <begin position="237"/>
        <end position="243"/>
    </location>
    <ligand>
        <name>S-adenosyl-L-methionine</name>
        <dbReference type="ChEBI" id="CHEBI:59789"/>
    </ligand>
</feature>
<accession>A0A8H5T2N1</accession>
<dbReference type="PRINTS" id="PR02008">
    <property type="entry name" value="RCMTFAMILY"/>
</dbReference>
<dbReference type="InterPro" id="IPR049561">
    <property type="entry name" value="NSUN5_7_fdxn-like"/>
</dbReference>
<organism evidence="8 9">
    <name type="scientific">Fusarium denticulatum</name>
    <dbReference type="NCBI Taxonomy" id="48507"/>
    <lineage>
        <taxon>Eukaryota</taxon>
        <taxon>Fungi</taxon>
        <taxon>Dikarya</taxon>
        <taxon>Ascomycota</taxon>
        <taxon>Pezizomycotina</taxon>
        <taxon>Sordariomycetes</taxon>
        <taxon>Hypocreomycetidae</taxon>
        <taxon>Hypocreales</taxon>
        <taxon>Nectriaceae</taxon>
        <taxon>Fusarium</taxon>
        <taxon>Fusarium fujikuroi species complex</taxon>
    </lineage>
</organism>
<keyword evidence="3 5" id="KW-0949">S-adenosyl-L-methionine</keyword>
<dbReference type="PANTHER" id="PTHR22807:SF4">
    <property type="entry name" value="28S RRNA (CYTOSINE-C(5))-METHYLTRANSFERASE"/>
    <property type="match status" value="1"/>
</dbReference>
<feature type="binding site" evidence="5">
    <location>
        <position position="318"/>
    </location>
    <ligand>
        <name>S-adenosyl-L-methionine</name>
        <dbReference type="ChEBI" id="CHEBI:59789"/>
    </ligand>
</feature>
<comment type="caution">
    <text evidence="8">The sequence shown here is derived from an EMBL/GenBank/DDBJ whole genome shotgun (WGS) entry which is preliminary data.</text>
</comment>
<evidence type="ECO:0000313" key="8">
    <source>
        <dbReference type="EMBL" id="KAF5663566.1"/>
    </source>
</evidence>
<feature type="compositionally biased region" description="Basic and acidic residues" evidence="6">
    <location>
        <begin position="497"/>
        <end position="508"/>
    </location>
</feature>
<dbReference type="InterPro" id="IPR049560">
    <property type="entry name" value="MeTrfase_RsmB-F_NOP2_cat"/>
</dbReference>
<dbReference type="FunFam" id="3.30.70.1170:FF:000006">
    <property type="entry name" value="NOL1/NOP2/Sun domain family protein"/>
    <property type="match status" value="1"/>
</dbReference>
<dbReference type="Proteomes" id="UP000562682">
    <property type="component" value="Unassembled WGS sequence"/>
</dbReference>
<dbReference type="Pfam" id="PF21148">
    <property type="entry name" value="NSUN5_fdxn-like"/>
    <property type="match status" value="1"/>
</dbReference>
<dbReference type="GO" id="GO:0005730">
    <property type="term" value="C:nucleolus"/>
    <property type="evidence" value="ECO:0007669"/>
    <property type="project" value="TreeGrafter"/>
</dbReference>
<comment type="caution">
    <text evidence="5">Lacks conserved residue(s) required for the propagation of feature annotation.</text>
</comment>
<feature type="binding site" evidence="5">
    <location>
        <position position="298"/>
    </location>
    <ligand>
        <name>S-adenosyl-L-methionine</name>
        <dbReference type="ChEBI" id="CHEBI:59789"/>
    </ligand>
</feature>
<name>A0A8H5T2N1_9HYPO</name>
<feature type="domain" description="SAM-dependent MTase RsmB/NOP-type" evidence="7">
    <location>
        <begin position="132"/>
        <end position="454"/>
    </location>
</feature>
<dbReference type="SUPFAM" id="SSF53335">
    <property type="entry name" value="S-adenosyl-L-methionine-dependent methyltransferases"/>
    <property type="match status" value="1"/>
</dbReference>
<dbReference type="EMBL" id="JAAOAK010000485">
    <property type="protein sequence ID" value="KAF5663566.1"/>
    <property type="molecule type" value="Genomic_DNA"/>
</dbReference>
<dbReference type="Gene3D" id="3.40.50.150">
    <property type="entry name" value="Vaccinia Virus protein VP39"/>
    <property type="match status" value="2"/>
</dbReference>
<dbReference type="GO" id="GO:0070475">
    <property type="term" value="P:rRNA base methylation"/>
    <property type="evidence" value="ECO:0007669"/>
    <property type="project" value="TreeGrafter"/>
</dbReference>
<reference evidence="8 9" key="1">
    <citation type="submission" date="2020-05" db="EMBL/GenBank/DDBJ databases">
        <title>Identification and distribution of gene clusters putatively required for synthesis of sphingolipid metabolism inhibitors in phylogenetically diverse species of the filamentous fungus Fusarium.</title>
        <authorList>
            <person name="Kim H.-S."/>
            <person name="Busman M."/>
            <person name="Brown D.W."/>
            <person name="Divon H."/>
            <person name="Uhlig S."/>
            <person name="Proctor R.H."/>
        </authorList>
    </citation>
    <scope>NUCLEOTIDE SEQUENCE [LARGE SCALE GENOMIC DNA]</scope>
    <source>
        <strain evidence="8 9">NRRL 25311</strain>
    </source>
</reference>
<evidence type="ECO:0000256" key="1">
    <source>
        <dbReference type="ARBA" id="ARBA00022603"/>
    </source>
</evidence>
<keyword evidence="4 5" id="KW-0694">RNA-binding</keyword>
<evidence type="ECO:0000313" key="9">
    <source>
        <dbReference type="Proteomes" id="UP000562682"/>
    </source>
</evidence>
<evidence type="ECO:0000256" key="5">
    <source>
        <dbReference type="PROSITE-ProRule" id="PRU01023"/>
    </source>
</evidence>
<comment type="similarity">
    <text evidence="5">Belongs to the class I-like SAM-binding methyltransferase superfamily. RsmB/NOP family.</text>
</comment>
<keyword evidence="2 5" id="KW-0808">Transferase</keyword>
<dbReference type="Pfam" id="PF21153">
    <property type="entry name" value="NSUN5_N"/>
    <property type="match status" value="1"/>
</dbReference>
<feature type="compositionally biased region" description="Acidic residues" evidence="6">
    <location>
        <begin position="550"/>
        <end position="560"/>
    </location>
</feature>
<dbReference type="PROSITE" id="PS51686">
    <property type="entry name" value="SAM_MT_RSMB_NOP"/>
    <property type="match status" value="1"/>
</dbReference>
<evidence type="ECO:0000259" key="7">
    <source>
        <dbReference type="PROSITE" id="PS51686"/>
    </source>
</evidence>
<dbReference type="Gene3D" id="3.30.70.1170">
    <property type="entry name" value="Sun protein, domain 3"/>
    <property type="match status" value="1"/>
</dbReference>
<dbReference type="InterPro" id="IPR023267">
    <property type="entry name" value="RCMT"/>
</dbReference>
<dbReference type="AlphaFoldDB" id="A0A8H5T2N1"/>
<gene>
    <name evidence="8" type="ORF">FDENT_13093</name>
</gene>
<proteinExistence type="inferred from homology"/>
<evidence type="ECO:0000256" key="4">
    <source>
        <dbReference type="ARBA" id="ARBA00022884"/>
    </source>
</evidence>
<dbReference type="InterPro" id="IPR048889">
    <property type="entry name" value="NSUN5_RCM1_N"/>
</dbReference>
<dbReference type="PANTHER" id="PTHR22807">
    <property type="entry name" value="NOP2 YEAST -RELATED NOL1/NOP2/FMU SUN DOMAIN-CONTAINING"/>
    <property type="match status" value="1"/>
</dbReference>
<dbReference type="InterPro" id="IPR001678">
    <property type="entry name" value="MeTrfase_RsmB-F_NOP2_dom"/>
</dbReference>
<dbReference type="Pfam" id="PF01189">
    <property type="entry name" value="Methyltr_RsmB-F"/>
    <property type="match status" value="1"/>
</dbReference>
<dbReference type="GO" id="GO:0008173">
    <property type="term" value="F:RNA methyltransferase activity"/>
    <property type="evidence" value="ECO:0007669"/>
    <property type="project" value="InterPro"/>
</dbReference>
<feature type="compositionally biased region" description="Acidic residues" evidence="6">
    <location>
        <begin position="509"/>
        <end position="523"/>
    </location>
</feature>
<protein>
    <submittedName>
        <fullName evidence="8">NOL1R-like protein</fullName>
    </submittedName>
</protein>
<feature type="region of interest" description="Disordered" evidence="6">
    <location>
        <begin position="334"/>
        <end position="365"/>
    </location>
</feature>
<keyword evidence="9" id="KW-1185">Reference proteome</keyword>
<dbReference type="GO" id="GO:0003723">
    <property type="term" value="F:RNA binding"/>
    <property type="evidence" value="ECO:0007669"/>
    <property type="project" value="UniProtKB-UniRule"/>
</dbReference>